<sequence>MKQYTLLVIDDGLVSENRKAEYETILGPRFQLKYIESGSQIGEIPKIKADAYILDMVLDGWTGNRKKDQQNLFIEVVDLIGARGPVILVSSRWSPEVVGWLNNSNGKIAVCHFYEWAEFQDMAKRLQHEDDKENLHVSISLNIEKEINKFNNRDLTTKDQDESITILHLSDLQFGDKLTDLDSAFLQYSLAAFLREKKIYPDFLCLTGDVTFKGELKEIEMAVHWINTLCKGIFPFENYKSRILLVPGNHDVNMVLNAADTVTYNFSTKKLTSNKTPQKQFQSYGLLPFKELAYALTQDPSWFTIQNDLCFINDRFLHWGVRFIHLNSVVEQSWASPKKVDIPESAIERIYKSLHIHEQEDLYTILLSHHGKEDFEINEDDPTQRWGKIRNVIDGTRTNLFLYGHRHGFNTWYGDNEEGTYIKHTKFHRTATLMLNEKAREIDKQNNRVQNRGFSVITLKRENGAVKKSRDLEIAEYEVSGAKISRRN</sequence>
<evidence type="ECO:0000256" key="1">
    <source>
        <dbReference type="ARBA" id="ARBA00022723"/>
    </source>
</evidence>
<dbReference type="InterPro" id="IPR029052">
    <property type="entry name" value="Metallo-depent_PP-like"/>
</dbReference>
<dbReference type="PANTHER" id="PTHR42988">
    <property type="entry name" value="PHOSPHOHYDROLASE"/>
    <property type="match status" value="1"/>
</dbReference>
<organism evidence="6 7">
    <name type="scientific">Sediminibacterium roseum</name>
    <dbReference type="NCBI Taxonomy" id="1978412"/>
    <lineage>
        <taxon>Bacteria</taxon>
        <taxon>Pseudomonadati</taxon>
        <taxon>Bacteroidota</taxon>
        <taxon>Chitinophagia</taxon>
        <taxon>Chitinophagales</taxon>
        <taxon>Chitinophagaceae</taxon>
        <taxon>Sediminibacterium</taxon>
    </lineage>
</organism>
<feature type="domain" description="Calcineurin-like phosphoesterase" evidence="5">
    <location>
        <begin position="165"/>
        <end position="408"/>
    </location>
</feature>
<keyword evidence="7" id="KW-1185">Reference proteome</keyword>
<comment type="similarity">
    <text evidence="4">Belongs to the cyclic nucleotide phosphodiesterase class-III family.</text>
</comment>
<accession>A0ABX0A2J5</accession>
<dbReference type="Pfam" id="PF00149">
    <property type="entry name" value="Metallophos"/>
    <property type="match status" value="1"/>
</dbReference>
<proteinExistence type="inferred from homology"/>
<dbReference type="InterPro" id="IPR004843">
    <property type="entry name" value="Calcineurin-like_PHP"/>
</dbReference>
<evidence type="ECO:0000256" key="3">
    <source>
        <dbReference type="ARBA" id="ARBA00023004"/>
    </source>
</evidence>
<dbReference type="Proteomes" id="UP000753802">
    <property type="component" value="Unassembled WGS sequence"/>
</dbReference>
<evidence type="ECO:0000256" key="4">
    <source>
        <dbReference type="ARBA" id="ARBA00025742"/>
    </source>
</evidence>
<dbReference type="EMBL" id="JAACJS010000015">
    <property type="protein sequence ID" value="NCI51351.1"/>
    <property type="molecule type" value="Genomic_DNA"/>
</dbReference>
<gene>
    <name evidence="6" type="ORF">GWC95_15590</name>
</gene>
<keyword evidence="1" id="KW-0479">Metal-binding</keyword>
<dbReference type="Gene3D" id="3.60.21.10">
    <property type="match status" value="1"/>
</dbReference>
<dbReference type="InterPro" id="IPR050884">
    <property type="entry name" value="CNP_phosphodiesterase-III"/>
</dbReference>
<protein>
    <recommendedName>
        <fullName evidence="5">Calcineurin-like phosphoesterase domain-containing protein</fullName>
    </recommendedName>
</protein>
<dbReference type="RefSeq" id="WP_161819636.1">
    <property type="nucleotide sequence ID" value="NZ_JAACJS010000015.1"/>
</dbReference>
<dbReference type="PANTHER" id="PTHR42988:SF2">
    <property type="entry name" value="CYCLIC NUCLEOTIDE PHOSPHODIESTERASE CBUA0032-RELATED"/>
    <property type="match status" value="1"/>
</dbReference>
<evidence type="ECO:0000313" key="7">
    <source>
        <dbReference type="Proteomes" id="UP000753802"/>
    </source>
</evidence>
<name>A0ABX0A2J5_9BACT</name>
<keyword evidence="2" id="KW-0378">Hydrolase</keyword>
<comment type="caution">
    <text evidence="6">The sequence shown here is derived from an EMBL/GenBank/DDBJ whole genome shotgun (WGS) entry which is preliminary data.</text>
</comment>
<keyword evidence="3" id="KW-0408">Iron</keyword>
<evidence type="ECO:0000259" key="5">
    <source>
        <dbReference type="Pfam" id="PF00149"/>
    </source>
</evidence>
<dbReference type="SUPFAM" id="SSF56300">
    <property type="entry name" value="Metallo-dependent phosphatases"/>
    <property type="match status" value="1"/>
</dbReference>
<evidence type="ECO:0000256" key="2">
    <source>
        <dbReference type="ARBA" id="ARBA00022801"/>
    </source>
</evidence>
<reference evidence="6 7" key="1">
    <citation type="submission" date="2020-01" db="EMBL/GenBank/DDBJ databases">
        <title>Genome analysis.</title>
        <authorList>
            <person name="Wu S."/>
            <person name="Wang G."/>
        </authorList>
    </citation>
    <scope>NUCLEOTIDE SEQUENCE [LARGE SCALE GENOMIC DNA]</scope>
    <source>
        <strain evidence="6 7">SYL130</strain>
    </source>
</reference>
<evidence type="ECO:0000313" key="6">
    <source>
        <dbReference type="EMBL" id="NCI51351.1"/>
    </source>
</evidence>